<name>A0AAE9T0Y8_9GAMM</name>
<accession>A0AAE9T0Y8</accession>
<keyword evidence="1" id="KW-0732">Signal</keyword>
<gene>
    <name evidence="2" type="ORF">LW347_07930</name>
</gene>
<reference evidence="2" key="1">
    <citation type="submission" date="2021-12" db="EMBL/GenBank/DDBJ databases">
        <title>Genome sequence of novel Pectobacterium sp. causing blackleg.</title>
        <authorList>
            <person name="Wang J."/>
        </authorList>
    </citation>
    <scope>NUCLEOTIDE SEQUENCE</scope>
    <source>
        <strain evidence="2">BY21311</strain>
    </source>
</reference>
<dbReference type="Proteomes" id="UP001059272">
    <property type="component" value="Chromosome"/>
</dbReference>
<dbReference type="EMBL" id="CP090065">
    <property type="protein sequence ID" value="UVO09860.1"/>
    <property type="molecule type" value="Genomic_DNA"/>
</dbReference>
<feature type="chain" id="PRO_5042180745" evidence="1">
    <location>
        <begin position="20"/>
        <end position="473"/>
    </location>
</feature>
<sequence length="473" mass="53652">MNRLTVFSVGLMLSSSAFSLPSPQEMFKSIDWIPDSTVQVGKSINVLYRLAMYTGEVNELWLNVDCATDKKTLLFSTIKASTRSDIRVYGANSILRYIPGVPFEPDEDSLLKTKPELDACQQTISAPKWTALSLRNDQKDQYFVDVNKSKREGEILKIRLATDYALTYKDKEYAAPYSIKIQDMILNCKNNQGKEISSYSIDNQGNITDHTATTDAKFISLDPENVEISKKLCAIHDIHQLKSSDTLVLREKKPADDQLTLPNFEENDPSYLQSFPLTKEVANVVEEALVNTYQLPTFQQLVYSQESPNEKEMSVSMHSVTVIDRQPDGTTLTLDKLTLGDVPFYSQHQRLFNIVEFKKWDSISTSPTISKTLKNTFSIPPKEGAEYQWESMGSDKKTTSQQCRADKKWSDAKDISSTFTGRYLEIICTDNRGDGVPMSSDYAYIEDLGIFVRIGYQKSGKKQRFTFRDVIVK</sequence>
<protein>
    <submittedName>
        <fullName evidence="2">Uncharacterized protein</fullName>
    </submittedName>
</protein>
<evidence type="ECO:0000256" key="1">
    <source>
        <dbReference type="SAM" id="SignalP"/>
    </source>
</evidence>
<proteinExistence type="predicted"/>
<dbReference type="AlphaFoldDB" id="A0AAE9T0Y8"/>
<feature type="signal peptide" evidence="1">
    <location>
        <begin position="1"/>
        <end position="19"/>
    </location>
</feature>
<dbReference type="KEGG" id="ppoo:LW347_07930"/>
<evidence type="ECO:0000313" key="3">
    <source>
        <dbReference type="Proteomes" id="UP001059272"/>
    </source>
</evidence>
<dbReference type="RefSeq" id="WP_258884705.1">
    <property type="nucleotide sequence ID" value="NZ_CP090065.1"/>
</dbReference>
<organism evidence="2 3">
    <name type="scientific">Pectobacterium polonicum</name>
    <dbReference type="NCBI Taxonomy" id="2485124"/>
    <lineage>
        <taxon>Bacteria</taxon>
        <taxon>Pseudomonadati</taxon>
        <taxon>Pseudomonadota</taxon>
        <taxon>Gammaproteobacteria</taxon>
        <taxon>Enterobacterales</taxon>
        <taxon>Pectobacteriaceae</taxon>
        <taxon>Pectobacterium</taxon>
    </lineage>
</organism>
<evidence type="ECO:0000313" key="2">
    <source>
        <dbReference type="EMBL" id="UVO09860.1"/>
    </source>
</evidence>